<evidence type="ECO:0000256" key="2">
    <source>
        <dbReference type="ARBA" id="ARBA00004752"/>
    </source>
</evidence>
<feature type="non-terminal residue" evidence="19">
    <location>
        <position position="417"/>
    </location>
</feature>
<accession>A0A6J4VLC2</accession>
<proteinExistence type="predicted"/>
<evidence type="ECO:0000256" key="13">
    <source>
        <dbReference type="ARBA" id="ARBA00047833"/>
    </source>
</evidence>
<evidence type="ECO:0000256" key="8">
    <source>
        <dbReference type="ARBA" id="ARBA00022840"/>
    </source>
</evidence>
<keyword evidence="7" id="KW-0547">Nucleotide-binding</keyword>
<comment type="subcellular location">
    <subcellularLocation>
        <location evidence="1">Cytoplasm</location>
    </subcellularLocation>
</comment>
<dbReference type="EMBL" id="CADCWM010000810">
    <property type="protein sequence ID" value="CAA9581368.1"/>
    <property type="molecule type" value="Genomic_DNA"/>
</dbReference>
<dbReference type="EC" id="6.3.2.8" evidence="3 14"/>
<dbReference type="AlphaFoldDB" id="A0A6J4VLC2"/>
<evidence type="ECO:0000256" key="11">
    <source>
        <dbReference type="ARBA" id="ARBA00023306"/>
    </source>
</evidence>
<comment type="pathway">
    <text evidence="2">Cell wall biogenesis; peptidoglycan biosynthesis.</text>
</comment>
<keyword evidence="9" id="KW-0133">Cell shape</keyword>
<protein>
    <recommendedName>
        <fullName evidence="3 14">UDP-N-acetylmuramate--L-alanine ligase</fullName>
        <ecNumber evidence="3 14">6.3.2.8</ecNumber>
    </recommendedName>
</protein>
<dbReference type="Pfam" id="PF08245">
    <property type="entry name" value="Mur_ligase_M"/>
    <property type="match status" value="1"/>
</dbReference>
<keyword evidence="12" id="KW-0961">Cell wall biogenesis/degradation</keyword>
<evidence type="ECO:0000259" key="17">
    <source>
        <dbReference type="Pfam" id="PF02875"/>
    </source>
</evidence>
<dbReference type="GO" id="GO:0071555">
    <property type="term" value="P:cell wall organization"/>
    <property type="evidence" value="ECO:0007669"/>
    <property type="project" value="UniProtKB-KW"/>
</dbReference>
<dbReference type="Gene3D" id="3.40.50.720">
    <property type="entry name" value="NAD(P)-binding Rossmann-like Domain"/>
    <property type="match status" value="1"/>
</dbReference>
<gene>
    <name evidence="19" type="ORF">AVDCRST_MAG88-3373</name>
</gene>
<evidence type="ECO:0000256" key="7">
    <source>
        <dbReference type="ARBA" id="ARBA00022741"/>
    </source>
</evidence>
<sequence>MTHDEQGVPRSSSPIPQSAIRNPQFSLPPAGSRIHIVGIGGIGTSALARVLRHWGYAVSGSDAAASDVTAALAAEGIAVVIGHRAESAAGADLLVYSAAVRGDNPELVAAQAAGVPAVKRAALLGLIANARSPLAVAGTHGKSTTSAMLATICDDAGRDPTFFVGAILQDYGTNARPGGGDLVVVEADEYDRSFLQLWPQVAVVTNVEHDHPDIYPTYGAMEDAYVEFLAQVRPGGAILLSSDDPGCDRLALRIAGGGVAPPRGAAIIRYGRAAGAAWRIEGEGAGAVTVLHDGAAVAELTLRVPGEHNRRNALAALAAASQVGIDPAAAAASLAAFGGIGRRFELKGEVGQVTVVDDYAHHPTEVATTLRAARERFPGRLIWAVFQPHTFSRTKLLTREFAEALAGADRVVLLDIY</sequence>
<keyword evidence="5 19" id="KW-0436">Ligase</keyword>
<dbReference type="GO" id="GO:0008763">
    <property type="term" value="F:UDP-N-acetylmuramate-L-alanine ligase activity"/>
    <property type="evidence" value="ECO:0007669"/>
    <property type="project" value="UniProtKB-UniRule"/>
</dbReference>
<dbReference type="SUPFAM" id="SSF53623">
    <property type="entry name" value="MurD-like peptide ligases, catalytic domain"/>
    <property type="match status" value="1"/>
</dbReference>
<dbReference type="Gene3D" id="3.40.1190.10">
    <property type="entry name" value="Mur-like, catalytic domain"/>
    <property type="match status" value="1"/>
</dbReference>
<dbReference type="UniPathway" id="UPA00219"/>
<dbReference type="GO" id="GO:0008360">
    <property type="term" value="P:regulation of cell shape"/>
    <property type="evidence" value="ECO:0007669"/>
    <property type="project" value="UniProtKB-KW"/>
</dbReference>
<evidence type="ECO:0000313" key="19">
    <source>
        <dbReference type="EMBL" id="CAA9581368.1"/>
    </source>
</evidence>
<dbReference type="SUPFAM" id="SSF53244">
    <property type="entry name" value="MurD-like peptide ligases, peptide-binding domain"/>
    <property type="match status" value="1"/>
</dbReference>
<reference evidence="19" key="1">
    <citation type="submission" date="2020-02" db="EMBL/GenBank/DDBJ databases">
        <authorList>
            <person name="Meier V. D."/>
        </authorList>
    </citation>
    <scope>NUCLEOTIDE SEQUENCE</scope>
    <source>
        <strain evidence="19">AVDCRST_MAG88</strain>
    </source>
</reference>
<keyword evidence="8" id="KW-0067">ATP-binding</keyword>
<dbReference type="Pfam" id="PF01225">
    <property type="entry name" value="Mur_ligase"/>
    <property type="match status" value="1"/>
</dbReference>
<evidence type="ECO:0000256" key="6">
    <source>
        <dbReference type="ARBA" id="ARBA00022618"/>
    </source>
</evidence>
<evidence type="ECO:0000259" key="18">
    <source>
        <dbReference type="Pfam" id="PF08245"/>
    </source>
</evidence>
<evidence type="ECO:0000256" key="3">
    <source>
        <dbReference type="ARBA" id="ARBA00012211"/>
    </source>
</evidence>
<feature type="region of interest" description="Disordered" evidence="15">
    <location>
        <begin position="1"/>
        <end position="22"/>
    </location>
</feature>
<dbReference type="InterPro" id="IPR013221">
    <property type="entry name" value="Mur_ligase_cen"/>
</dbReference>
<dbReference type="InterPro" id="IPR036615">
    <property type="entry name" value="Mur_ligase_C_dom_sf"/>
</dbReference>
<dbReference type="Pfam" id="PF02875">
    <property type="entry name" value="Mur_ligase_C"/>
    <property type="match status" value="1"/>
</dbReference>
<feature type="domain" description="Mur ligase N-terminal catalytic" evidence="16">
    <location>
        <begin position="33"/>
        <end position="131"/>
    </location>
</feature>
<evidence type="ECO:0000256" key="12">
    <source>
        <dbReference type="ARBA" id="ARBA00023316"/>
    </source>
</evidence>
<dbReference type="GO" id="GO:0009252">
    <property type="term" value="P:peptidoglycan biosynthetic process"/>
    <property type="evidence" value="ECO:0007669"/>
    <property type="project" value="UniProtKB-UniRule"/>
</dbReference>
<dbReference type="InterPro" id="IPR005758">
    <property type="entry name" value="UDP-N-AcMur_Ala_ligase_MurC"/>
</dbReference>
<keyword evidence="4" id="KW-0963">Cytoplasm</keyword>
<evidence type="ECO:0000256" key="1">
    <source>
        <dbReference type="ARBA" id="ARBA00004496"/>
    </source>
</evidence>
<dbReference type="SUPFAM" id="SSF51984">
    <property type="entry name" value="MurCD N-terminal domain"/>
    <property type="match status" value="1"/>
</dbReference>
<feature type="compositionally biased region" description="Polar residues" evidence="15">
    <location>
        <begin position="9"/>
        <end position="22"/>
    </location>
</feature>
<dbReference type="InterPro" id="IPR000713">
    <property type="entry name" value="Mur_ligase_N"/>
</dbReference>
<keyword evidence="6" id="KW-0132">Cell division</keyword>
<evidence type="ECO:0000256" key="4">
    <source>
        <dbReference type="ARBA" id="ARBA00022490"/>
    </source>
</evidence>
<evidence type="ECO:0000256" key="5">
    <source>
        <dbReference type="ARBA" id="ARBA00022598"/>
    </source>
</evidence>
<dbReference type="GO" id="GO:0051301">
    <property type="term" value="P:cell division"/>
    <property type="evidence" value="ECO:0007669"/>
    <property type="project" value="UniProtKB-KW"/>
</dbReference>
<dbReference type="GO" id="GO:0005737">
    <property type="term" value="C:cytoplasm"/>
    <property type="evidence" value="ECO:0007669"/>
    <property type="project" value="UniProtKB-SubCell"/>
</dbReference>
<evidence type="ECO:0000256" key="15">
    <source>
        <dbReference type="SAM" id="MobiDB-lite"/>
    </source>
</evidence>
<dbReference type="InterPro" id="IPR036565">
    <property type="entry name" value="Mur-like_cat_sf"/>
</dbReference>
<evidence type="ECO:0000259" key="16">
    <source>
        <dbReference type="Pfam" id="PF01225"/>
    </source>
</evidence>
<evidence type="ECO:0000256" key="9">
    <source>
        <dbReference type="ARBA" id="ARBA00022960"/>
    </source>
</evidence>
<dbReference type="InterPro" id="IPR050061">
    <property type="entry name" value="MurCDEF_pg_biosynth"/>
</dbReference>
<dbReference type="Gene3D" id="3.90.190.20">
    <property type="entry name" value="Mur ligase, C-terminal domain"/>
    <property type="match status" value="1"/>
</dbReference>
<evidence type="ECO:0000256" key="10">
    <source>
        <dbReference type="ARBA" id="ARBA00022984"/>
    </source>
</evidence>
<keyword evidence="11" id="KW-0131">Cell cycle</keyword>
<name>A0A6J4VLC2_9BACT</name>
<evidence type="ECO:0000256" key="14">
    <source>
        <dbReference type="NCBIfam" id="TIGR01082"/>
    </source>
</evidence>
<dbReference type="PANTHER" id="PTHR43445">
    <property type="entry name" value="UDP-N-ACETYLMURAMATE--L-ALANINE LIGASE-RELATED"/>
    <property type="match status" value="1"/>
</dbReference>
<keyword evidence="10" id="KW-0573">Peptidoglycan synthesis</keyword>
<feature type="domain" description="Mur ligase C-terminal" evidence="17">
    <location>
        <begin position="342"/>
        <end position="414"/>
    </location>
</feature>
<dbReference type="GO" id="GO:0005524">
    <property type="term" value="F:ATP binding"/>
    <property type="evidence" value="ECO:0007669"/>
    <property type="project" value="UniProtKB-KW"/>
</dbReference>
<comment type="catalytic activity">
    <reaction evidence="13">
        <text>UDP-N-acetyl-alpha-D-muramate + L-alanine + ATP = UDP-N-acetyl-alpha-D-muramoyl-L-alanine + ADP + phosphate + H(+)</text>
        <dbReference type="Rhea" id="RHEA:23372"/>
        <dbReference type="ChEBI" id="CHEBI:15378"/>
        <dbReference type="ChEBI" id="CHEBI:30616"/>
        <dbReference type="ChEBI" id="CHEBI:43474"/>
        <dbReference type="ChEBI" id="CHEBI:57972"/>
        <dbReference type="ChEBI" id="CHEBI:70757"/>
        <dbReference type="ChEBI" id="CHEBI:83898"/>
        <dbReference type="ChEBI" id="CHEBI:456216"/>
        <dbReference type="EC" id="6.3.2.8"/>
    </reaction>
</comment>
<dbReference type="NCBIfam" id="TIGR01082">
    <property type="entry name" value="murC"/>
    <property type="match status" value="1"/>
</dbReference>
<organism evidence="19">
    <name type="scientific">uncultured Thermomicrobiales bacterium</name>
    <dbReference type="NCBI Taxonomy" id="1645740"/>
    <lineage>
        <taxon>Bacteria</taxon>
        <taxon>Pseudomonadati</taxon>
        <taxon>Thermomicrobiota</taxon>
        <taxon>Thermomicrobia</taxon>
        <taxon>Thermomicrobiales</taxon>
        <taxon>environmental samples</taxon>
    </lineage>
</organism>
<feature type="domain" description="Mur ligase central" evidence="18">
    <location>
        <begin position="136"/>
        <end position="320"/>
    </location>
</feature>
<dbReference type="PANTHER" id="PTHR43445:SF3">
    <property type="entry name" value="UDP-N-ACETYLMURAMATE--L-ALANINE LIGASE"/>
    <property type="match status" value="1"/>
</dbReference>
<dbReference type="InterPro" id="IPR004101">
    <property type="entry name" value="Mur_ligase_C"/>
</dbReference>